<evidence type="ECO:0000256" key="1">
    <source>
        <dbReference type="ARBA" id="ARBA00006484"/>
    </source>
</evidence>
<dbReference type="EMBL" id="PXOF01000190">
    <property type="protein sequence ID" value="RGP60332.1"/>
    <property type="molecule type" value="Genomic_DNA"/>
</dbReference>
<evidence type="ECO:0000256" key="2">
    <source>
        <dbReference type="ARBA" id="ARBA00022857"/>
    </source>
</evidence>
<evidence type="ECO:0000313" key="5">
    <source>
        <dbReference type="Proteomes" id="UP000266152"/>
    </source>
</evidence>
<dbReference type="PRINTS" id="PR00081">
    <property type="entry name" value="GDHRDH"/>
</dbReference>
<dbReference type="STRING" id="5514.A0A395RKE0"/>
<keyword evidence="2" id="KW-0521">NADP</keyword>
<sequence>MPFIQPPVQPLPAALDFSGLTVMVTGATSGLGLEFSRQYLIRGASTLTLAVRDIAKGEKTKADLKADPEVQNLNRHADIRVMQFDAASYTSVKNVLDNANHELKRLHILMLNAGENGYKYVRTSDGHEQTIQVNHLANAALIFGLLPLLEQTGKRTGKQTRISVTGSRMSTTSPFCKDPTRGTEQDVLEYLDDQRNFQGLTRYGDSKLLILLFVHRLGKLYGSNEVIINNFCPGMVNTSMTKSLPWYIRAPASAIRSIRGVRKVEHGGWLGLNAAAVAGPESHGQLISDNQLEQIDSFYKSEIAQALEERIWNETIKDVAKVVDAPVWAKRN</sequence>
<gene>
    <name evidence="4" type="ORF">FSPOR_10727</name>
</gene>
<keyword evidence="5" id="KW-1185">Reference proteome</keyword>
<evidence type="ECO:0000313" key="4">
    <source>
        <dbReference type="EMBL" id="RGP60332.1"/>
    </source>
</evidence>
<organism evidence="4 5">
    <name type="scientific">Fusarium sporotrichioides</name>
    <dbReference type="NCBI Taxonomy" id="5514"/>
    <lineage>
        <taxon>Eukaryota</taxon>
        <taxon>Fungi</taxon>
        <taxon>Dikarya</taxon>
        <taxon>Ascomycota</taxon>
        <taxon>Pezizomycotina</taxon>
        <taxon>Sordariomycetes</taxon>
        <taxon>Hypocreomycetidae</taxon>
        <taxon>Hypocreales</taxon>
        <taxon>Nectriaceae</taxon>
        <taxon>Fusarium</taxon>
    </lineage>
</organism>
<keyword evidence="3" id="KW-0560">Oxidoreductase</keyword>
<dbReference type="PANTHER" id="PTHR24320">
    <property type="entry name" value="RETINOL DEHYDROGENASE"/>
    <property type="match status" value="1"/>
</dbReference>
<reference evidence="4 5" key="1">
    <citation type="journal article" date="2018" name="PLoS Pathog.">
        <title>Evolution of structural diversity of trichothecenes, a family of toxins produced by plant pathogenic and entomopathogenic fungi.</title>
        <authorList>
            <person name="Proctor R.H."/>
            <person name="McCormick S.P."/>
            <person name="Kim H.S."/>
            <person name="Cardoza R.E."/>
            <person name="Stanley A.M."/>
            <person name="Lindo L."/>
            <person name="Kelly A."/>
            <person name="Brown D.W."/>
            <person name="Lee T."/>
            <person name="Vaughan M.M."/>
            <person name="Alexander N.J."/>
            <person name="Busman M."/>
            <person name="Gutierrez S."/>
        </authorList>
    </citation>
    <scope>NUCLEOTIDE SEQUENCE [LARGE SCALE GENOMIC DNA]</scope>
    <source>
        <strain evidence="4 5">NRRL 3299</strain>
    </source>
</reference>
<dbReference type="GO" id="GO:0016491">
    <property type="term" value="F:oxidoreductase activity"/>
    <property type="evidence" value="ECO:0007669"/>
    <property type="project" value="UniProtKB-KW"/>
</dbReference>
<dbReference type="Pfam" id="PF00106">
    <property type="entry name" value="adh_short"/>
    <property type="match status" value="1"/>
</dbReference>
<evidence type="ECO:0000256" key="3">
    <source>
        <dbReference type="ARBA" id="ARBA00023002"/>
    </source>
</evidence>
<dbReference type="Proteomes" id="UP000266152">
    <property type="component" value="Unassembled WGS sequence"/>
</dbReference>
<dbReference type="Gene3D" id="3.40.50.720">
    <property type="entry name" value="NAD(P)-binding Rossmann-like Domain"/>
    <property type="match status" value="1"/>
</dbReference>
<proteinExistence type="inferred from homology"/>
<comment type="similarity">
    <text evidence="1">Belongs to the short-chain dehydrogenases/reductases (SDR) family.</text>
</comment>
<comment type="caution">
    <text evidence="4">The sequence shown here is derived from an EMBL/GenBank/DDBJ whole genome shotgun (WGS) entry which is preliminary data.</text>
</comment>
<name>A0A395RKE0_FUSSP</name>
<dbReference type="InterPro" id="IPR036291">
    <property type="entry name" value="NAD(P)-bd_dom_sf"/>
</dbReference>
<dbReference type="PANTHER" id="PTHR24320:SF252">
    <property type="entry name" value="DEHYDROGENASE_REDUCTASE FAMILY PROTEIN, PUTATIVE (AFU_ORTHOLOGUE AFUA_3G08550)-RELATED"/>
    <property type="match status" value="1"/>
</dbReference>
<dbReference type="SUPFAM" id="SSF51735">
    <property type="entry name" value="NAD(P)-binding Rossmann-fold domains"/>
    <property type="match status" value="1"/>
</dbReference>
<accession>A0A395RKE0</accession>
<protein>
    <submittedName>
        <fullName evidence="4">Short-chain dehydrogenase/reductase family protein</fullName>
    </submittedName>
</protein>
<dbReference type="AlphaFoldDB" id="A0A395RKE0"/>
<dbReference type="InterPro" id="IPR002347">
    <property type="entry name" value="SDR_fam"/>
</dbReference>